<evidence type="ECO:0000256" key="3">
    <source>
        <dbReference type="ARBA" id="ARBA00023004"/>
    </source>
</evidence>
<evidence type="ECO:0000313" key="9">
    <source>
        <dbReference type="Proteomes" id="UP000281498"/>
    </source>
</evidence>
<dbReference type="GO" id="GO:0046872">
    <property type="term" value="F:metal ion binding"/>
    <property type="evidence" value="ECO:0007669"/>
    <property type="project" value="UniProtKB-KW"/>
</dbReference>
<organism evidence="8 9">
    <name type="scientific">Salipaludibacillus neizhouensis</name>
    <dbReference type="NCBI Taxonomy" id="885475"/>
    <lineage>
        <taxon>Bacteria</taxon>
        <taxon>Bacillati</taxon>
        <taxon>Bacillota</taxon>
        <taxon>Bacilli</taxon>
        <taxon>Bacillales</taxon>
        <taxon>Bacillaceae</taxon>
    </lineage>
</organism>
<dbReference type="EC" id="1.3.98.5" evidence="7"/>
<comment type="caution">
    <text evidence="8">The sequence shown here is derived from an EMBL/GenBank/DDBJ whole genome shotgun (WGS) entry which is preliminary data.</text>
</comment>
<evidence type="ECO:0000256" key="5">
    <source>
        <dbReference type="ARBA" id="ARBA00049896"/>
    </source>
</evidence>
<keyword evidence="1" id="KW-0349">Heme</keyword>
<dbReference type="InterPro" id="IPR010644">
    <property type="entry name" value="ChdC/CLD"/>
</dbReference>
<dbReference type="RefSeq" id="WP_110937867.1">
    <property type="nucleotide sequence ID" value="NZ_KZ614147.1"/>
</dbReference>
<dbReference type="SUPFAM" id="SSF54909">
    <property type="entry name" value="Dimeric alpha+beta barrel"/>
    <property type="match status" value="1"/>
</dbReference>
<dbReference type="Gene3D" id="3.30.70.3420">
    <property type="match status" value="1"/>
</dbReference>
<evidence type="ECO:0000256" key="7">
    <source>
        <dbReference type="ARBA" id="ARBA00050019"/>
    </source>
</evidence>
<dbReference type="AlphaFoldDB" id="A0A3A9K4S1"/>
<evidence type="ECO:0000256" key="1">
    <source>
        <dbReference type="ARBA" id="ARBA00022617"/>
    </source>
</evidence>
<dbReference type="InterPro" id="IPR011008">
    <property type="entry name" value="Dimeric_a/b-barrel"/>
</dbReference>
<reference evidence="8 9" key="1">
    <citation type="submission" date="2017-10" db="EMBL/GenBank/DDBJ databases">
        <title>Bacillus sp. nov., a halophilic bacterium isolated from a Keqin Lake.</title>
        <authorList>
            <person name="Wang H."/>
        </authorList>
    </citation>
    <scope>NUCLEOTIDE SEQUENCE [LARGE SCALE GENOMIC DNA]</scope>
    <source>
        <strain evidence="8 9">KCTC 13187</strain>
    </source>
</reference>
<comment type="catalytic activity">
    <reaction evidence="5">
        <text>Fe-coproporphyrin III + 2 H2O2 + 2 H(+) = heme b + 2 CO2 + 4 H2O</text>
        <dbReference type="Rhea" id="RHEA:56516"/>
        <dbReference type="ChEBI" id="CHEBI:15377"/>
        <dbReference type="ChEBI" id="CHEBI:15378"/>
        <dbReference type="ChEBI" id="CHEBI:16240"/>
        <dbReference type="ChEBI" id="CHEBI:16526"/>
        <dbReference type="ChEBI" id="CHEBI:60344"/>
        <dbReference type="ChEBI" id="CHEBI:68438"/>
        <dbReference type="EC" id="1.3.98.5"/>
    </reaction>
    <physiologicalReaction direction="left-to-right" evidence="5">
        <dbReference type="Rhea" id="RHEA:56517"/>
    </physiologicalReaction>
</comment>
<evidence type="ECO:0000256" key="4">
    <source>
        <dbReference type="ARBA" id="ARBA00023444"/>
    </source>
</evidence>
<dbReference type="Pfam" id="PF06778">
    <property type="entry name" value="Chlor_dismutase"/>
    <property type="match status" value="1"/>
</dbReference>
<keyword evidence="2" id="KW-0479">Metal-binding</keyword>
<accession>A0A3A9K4S1</accession>
<dbReference type="GO" id="GO:0020037">
    <property type="term" value="F:heme binding"/>
    <property type="evidence" value="ECO:0007669"/>
    <property type="project" value="InterPro"/>
</dbReference>
<dbReference type="Proteomes" id="UP000281498">
    <property type="component" value="Unassembled WGS sequence"/>
</dbReference>
<dbReference type="EMBL" id="PDOE01000011">
    <property type="protein sequence ID" value="RKL65870.1"/>
    <property type="molecule type" value="Genomic_DNA"/>
</dbReference>
<name>A0A3A9K4S1_9BACI</name>
<keyword evidence="9" id="KW-1185">Reference proteome</keyword>
<gene>
    <name evidence="8" type="ORF">CR203_18640</name>
</gene>
<comment type="pathway">
    <text evidence="4">Porphyrin-containing compound metabolism.</text>
</comment>
<evidence type="ECO:0000256" key="2">
    <source>
        <dbReference type="ARBA" id="ARBA00022723"/>
    </source>
</evidence>
<evidence type="ECO:0000313" key="8">
    <source>
        <dbReference type="EMBL" id="RKL65870.1"/>
    </source>
</evidence>
<comment type="cofactor">
    <cofactor evidence="6">
        <name>Fe-coproporphyrin III</name>
        <dbReference type="ChEBI" id="CHEBI:68438"/>
    </cofactor>
</comment>
<dbReference type="OrthoDB" id="9782564at2"/>
<dbReference type="GO" id="GO:0016491">
    <property type="term" value="F:oxidoreductase activity"/>
    <property type="evidence" value="ECO:0007669"/>
    <property type="project" value="InterPro"/>
</dbReference>
<proteinExistence type="predicted"/>
<protein>
    <recommendedName>
        <fullName evidence="7">hydrogen peroxide-dependent heme synthase</fullName>
        <ecNumber evidence="7">1.3.98.5</ecNumber>
    </recommendedName>
</protein>
<evidence type="ECO:0000256" key="6">
    <source>
        <dbReference type="ARBA" id="ARBA00049935"/>
    </source>
</evidence>
<keyword evidence="3" id="KW-0408">Iron</keyword>
<sequence length="182" mass="21247">MSKIVSFVGGVQGPWKVVRIENVVGKPLEPVEKLQIVDGSIENPSFNTNWILRGVTSNLRYTTSQEKEHLNKHSPTLGRKEDTCAALIPIKKSVEWWELAQDERREILEEQSQHIKIGLRYLPAIARRLHHSRDLGEPFDFVTWFEYSPDYSRDFEELVSSLRTTLEWKYVEREVDIRLALD</sequence>